<dbReference type="PANTHER" id="PTHR33710:SF79">
    <property type="entry name" value="OS06G0205337 PROTEIN"/>
    <property type="match status" value="1"/>
</dbReference>
<dbReference type="PANTHER" id="PTHR33710">
    <property type="entry name" value="BNAC02G09200D PROTEIN"/>
    <property type="match status" value="1"/>
</dbReference>
<evidence type="ECO:0000259" key="1">
    <source>
        <dbReference type="Pfam" id="PF03372"/>
    </source>
</evidence>
<accession>A0A8T3BT63</accession>
<dbReference type="Pfam" id="PF03372">
    <property type="entry name" value="Exo_endo_phos"/>
    <property type="match status" value="1"/>
</dbReference>
<dbReference type="InterPro" id="IPR005135">
    <property type="entry name" value="Endo/exonuclease/phosphatase"/>
</dbReference>
<dbReference type="OrthoDB" id="685803at2759"/>
<dbReference type="Gene3D" id="3.60.10.10">
    <property type="entry name" value="Endonuclease/exonuclease/phosphatase"/>
    <property type="match status" value="1"/>
</dbReference>
<organism evidence="2 3">
    <name type="scientific">Dendrobium nobile</name>
    <name type="common">Orchid</name>
    <dbReference type="NCBI Taxonomy" id="94219"/>
    <lineage>
        <taxon>Eukaryota</taxon>
        <taxon>Viridiplantae</taxon>
        <taxon>Streptophyta</taxon>
        <taxon>Embryophyta</taxon>
        <taxon>Tracheophyta</taxon>
        <taxon>Spermatophyta</taxon>
        <taxon>Magnoliopsida</taxon>
        <taxon>Liliopsida</taxon>
        <taxon>Asparagales</taxon>
        <taxon>Orchidaceae</taxon>
        <taxon>Epidendroideae</taxon>
        <taxon>Malaxideae</taxon>
        <taxon>Dendrobiinae</taxon>
        <taxon>Dendrobium</taxon>
    </lineage>
</organism>
<evidence type="ECO:0000313" key="3">
    <source>
        <dbReference type="Proteomes" id="UP000829196"/>
    </source>
</evidence>
<keyword evidence="3" id="KW-1185">Reference proteome</keyword>
<sequence>MGFFVGLTETKLSSLDRCDINMIIGSEWDYFYHPANGTSGGILVMWKRALASFEVIEHSSQFIMGKLDSNSLGSWIIVTVYGGRDVQSRRKLWQDLEGYLVDDNPAIIGGDFNCILSKEDKKGGKRFHFSKEPKDMKMFLTNNDFHDVGFVGPNYTWCNNKEGNSRIWERLDRCFLNSSALQKIPMAKVCHLPRVALDHAPISLNMVEPQNLKSKFLRFEDTWKSYPATWNIVLKAWKKTDFGSDAEILQRKLRRTLKSLYFWNKNKCKELNSLKAELKRKYLHYRWKKLVMVLRQRN</sequence>
<feature type="domain" description="Endonuclease/exonuclease/phosphatase" evidence="1">
    <location>
        <begin position="5"/>
        <end position="178"/>
    </location>
</feature>
<dbReference type="InterPro" id="IPR036691">
    <property type="entry name" value="Endo/exonu/phosph_ase_sf"/>
</dbReference>
<comment type="caution">
    <text evidence="2">The sequence shown here is derived from an EMBL/GenBank/DDBJ whole genome shotgun (WGS) entry which is preliminary data.</text>
</comment>
<name>A0A8T3BT63_DENNO</name>
<dbReference type="SUPFAM" id="SSF56219">
    <property type="entry name" value="DNase I-like"/>
    <property type="match status" value="1"/>
</dbReference>
<proteinExistence type="predicted"/>
<dbReference type="Proteomes" id="UP000829196">
    <property type="component" value="Unassembled WGS sequence"/>
</dbReference>
<gene>
    <name evidence="2" type="ORF">KFK09_007020</name>
</gene>
<dbReference type="GO" id="GO:0003824">
    <property type="term" value="F:catalytic activity"/>
    <property type="evidence" value="ECO:0007669"/>
    <property type="project" value="InterPro"/>
</dbReference>
<evidence type="ECO:0000313" key="2">
    <source>
        <dbReference type="EMBL" id="KAI0519569.1"/>
    </source>
</evidence>
<dbReference type="EMBL" id="JAGYWB010000006">
    <property type="protein sequence ID" value="KAI0519569.1"/>
    <property type="molecule type" value="Genomic_DNA"/>
</dbReference>
<protein>
    <recommendedName>
        <fullName evidence="1">Endonuclease/exonuclease/phosphatase domain-containing protein</fullName>
    </recommendedName>
</protein>
<dbReference type="SMR" id="A0A8T3BT63"/>
<dbReference type="AlphaFoldDB" id="A0A8T3BT63"/>
<reference evidence="2" key="1">
    <citation type="journal article" date="2022" name="Front. Genet.">
        <title>Chromosome-Scale Assembly of the Dendrobium nobile Genome Provides Insights Into the Molecular Mechanism of the Biosynthesis of the Medicinal Active Ingredient of Dendrobium.</title>
        <authorList>
            <person name="Xu Q."/>
            <person name="Niu S.-C."/>
            <person name="Li K.-L."/>
            <person name="Zheng P.-J."/>
            <person name="Zhang X.-J."/>
            <person name="Jia Y."/>
            <person name="Liu Y."/>
            <person name="Niu Y.-X."/>
            <person name="Yu L.-H."/>
            <person name="Chen D.-F."/>
            <person name="Zhang G.-Q."/>
        </authorList>
    </citation>
    <scope>NUCLEOTIDE SEQUENCE</scope>
    <source>
        <tissue evidence="2">Leaf</tissue>
    </source>
</reference>